<accession>T1JDK4</accession>
<protein>
    <recommendedName>
        <fullName evidence="4">DUF19 domain-containing protein</fullName>
    </recommendedName>
</protein>
<organism evidence="2 3">
    <name type="scientific">Strigamia maritima</name>
    <name type="common">European centipede</name>
    <name type="synonym">Geophilus maritimus</name>
    <dbReference type="NCBI Taxonomy" id="126957"/>
    <lineage>
        <taxon>Eukaryota</taxon>
        <taxon>Metazoa</taxon>
        <taxon>Ecdysozoa</taxon>
        <taxon>Arthropoda</taxon>
        <taxon>Myriapoda</taxon>
        <taxon>Chilopoda</taxon>
        <taxon>Pleurostigmophora</taxon>
        <taxon>Geophilomorpha</taxon>
        <taxon>Linotaeniidae</taxon>
        <taxon>Strigamia</taxon>
    </lineage>
</organism>
<dbReference type="EnsemblMetazoa" id="SMAR011886-RA">
    <property type="protein sequence ID" value="SMAR011886-PA"/>
    <property type="gene ID" value="SMAR011886"/>
</dbReference>
<dbReference type="Proteomes" id="UP000014500">
    <property type="component" value="Unassembled WGS sequence"/>
</dbReference>
<dbReference type="EMBL" id="JH432107">
    <property type="status" value="NOT_ANNOTATED_CDS"/>
    <property type="molecule type" value="Genomic_DNA"/>
</dbReference>
<keyword evidence="1" id="KW-0732">Signal</keyword>
<sequence length="211" mass="24457">MMVTRITSCFCLLIVIGVTDVLCETYYAERIRELVSIECINERKIDLEKSLNDFFICHANGLQTIQQYFHFGRIEPNMTEMCTQNSLKQCLTDFKDKLGACLSESHQKEFIEDPIVSLTHGLKFVCSENGYRVKEITNEKTKNCLGNKTKEIRQCNQKYHYIQEKWFILSFRTRGKWGTCLLEILDDCGDNIKEVVRGLLVAMIHPTPSSH</sequence>
<evidence type="ECO:0000313" key="3">
    <source>
        <dbReference type="Proteomes" id="UP000014500"/>
    </source>
</evidence>
<dbReference type="HOGENOM" id="CLU_1307625_0_0_1"/>
<feature type="signal peptide" evidence="1">
    <location>
        <begin position="1"/>
        <end position="23"/>
    </location>
</feature>
<name>T1JDK4_STRMM</name>
<reference evidence="3" key="1">
    <citation type="submission" date="2011-05" db="EMBL/GenBank/DDBJ databases">
        <authorList>
            <person name="Richards S.R."/>
            <person name="Qu J."/>
            <person name="Jiang H."/>
            <person name="Jhangiani S.N."/>
            <person name="Agravi P."/>
            <person name="Goodspeed R."/>
            <person name="Gross S."/>
            <person name="Mandapat C."/>
            <person name="Jackson L."/>
            <person name="Mathew T."/>
            <person name="Pu L."/>
            <person name="Thornton R."/>
            <person name="Saada N."/>
            <person name="Wilczek-Boney K.B."/>
            <person name="Lee S."/>
            <person name="Kovar C."/>
            <person name="Wu Y."/>
            <person name="Scherer S.E."/>
            <person name="Worley K.C."/>
            <person name="Muzny D.M."/>
            <person name="Gibbs R."/>
        </authorList>
    </citation>
    <scope>NUCLEOTIDE SEQUENCE</scope>
    <source>
        <strain evidence="3">Brora</strain>
    </source>
</reference>
<proteinExistence type="predicted"/>
<evidence type="ECO:0000256" key="1">
    <source>
        <dbReference type="SAM" id="SignalP"/>
    </source>
</evidence>
<evidence type="ECO:0008006" key="4">
    <source>
        <dbReference type="Google" id="ProtNLM"/>
    </source>
</evidence>
<reference evidence="2" key="2">
    <citation type="submission" date="2015-02" db="UniProtKB">
        <authorList>
            <consortium name="EnsemblMetazoa"/>
        </authorList>
    </citation>
    <scope>IDENTIFICATION</scope>
</reference>
<dbReference type="PhylomeDB" id="T1JDK4"/>
<evidence type="ECO:0000313" key="2">
    <source>
        <dbReference type="EnsemblMetazoa" id="SMAR011886-PA"/>
    </source>
</evidence>
<dbReference type="InterPro" id="IPR009832">
    <property type="entry name" value="DUF1397"/>
</dbReference>
<feature type="chain" id="PRO_5004590508" description="DUF19 domain-containing protein" evidence="1">
    <location>
        <begin position="24"/>
        <end position="211"/>
    </location>
</feature>
<dbReference type="Pfam" id="PF07165">
    <property type="entry name" value="DUF1397"/>
    <property type="match status" value="1"/>
</dbReference>
<keyword evidence="3" id="KW-1185">Reference proteome</keyword>
<dbReference type="AlphaFoldDB" id="T1JDK4"/>